<dbReference type="EMBL" id="HBUF01313597">
    <property type="protein sequence ID" value="CAG6693577.1"/>
    <property type="molecule type" value="Transcribed_RNA"/>
</dbReference>
<reference evidence="1" key="1">
    <citation type="submission" date="2021-05" db="EMBL/GenBank/DDBJ databases">
        <authorList>
            <person name="Alioto T."/>
            <person name="Alioto T."/>
            <person name="Gomez Garrido J."/>
        </authorList>
    </citation>
    <scope>NUCLEOTIDE SEQUENCE</scope>
</reference>
<evidence type="ECO:0000313" key="1">
    <source>
        <dbReference type="EMBL" id="CAG6693580.1"/>
    </source>
</evidence>
<dbReference type="EMBL" id="HBUF01313598">
    <property type="protein sequence ID" value="CAG6693580.1"/>
    <property type="molecule type" value="Transcribed_RNA"/>
</dbReference>
<proteinExistence type="predicted"/>
<organism evidence="1">
    <name type="scientific">Cacopsylla melanoneura</name>
    <dbReference type="NCBI Taxonomy" id="428564"/>
    <lineage>
        <taxon>Eukaryota</taxon>
        <taxon>Metazoa</taxon>
        <taxon>Ecdysozoa</taxon>
        <taxon>Arthropoda</taxon>
        <taxon>Hexapoda</taxon>
        <taxon>Insecta</taxon>
        <taxon>Pterygota</taxon>
        <taxon>Neoptera</taxon>
        <taxon>Paraneoptera</taxon>
        <taxon>Hemiptera</taxon>
        <taxon>Sternorrhyncha</taxon>
        <taxon>Psylloidea</taxon>
        <taxon>Psyllidae</taxon>
        <taxon>Psyllinae</taxon>
        <taxon>Cacopsylla</taxon>
    </lineage>
</organism>
<dbReference type="EMBL" id="HBUF01313599">
    <property type="protein sequence ID" value="CAG6693582.1"/>
    <property type="molecule type" value="Transcribed_RNA"/>
</dbReference>
<accession>A0A8D8TRU8</accession>
<sequence length="101" mass="10988">MIPNLVFNRSIAVTPHIAAYIVSGEAAFSSSGRSTVGSMQRLIFTRIRFCSRVNTRMSRSSLVAGSISEINRLGARAASRLGTISSSQDRLTRSLSTWSLH</sequence>
<dbReference type="AlphaFoldDB" id="A0A8D8TRU8"/>
<name>A0A8D8TRU8_9HEMI</name>
<protein>
    <submittedName>
        <fullName evidence="1">Uncharacterized protein</fullName>
    </submittedName>
</protein>